<name>Q1QKS0_NITHX</name>
<reference evidence="1 2" key="1">
    <citation type="submission" date="2006-03" db="EMBL/GenBank/DDBJ databases">
        <title>Complete sequence of chromosome of Nitrobacter hamburgensis X14.</title>
        <authorList>
            <consortium name="US DOE Joint Genome Institute"/>
            <person name="Copeland A."/>
            <person name="Lucas S."/>
            <person name="Lapidus A."/>
            <person name="Barry K."/>
            <person name="Detter J.C."/>
            <person name="Glavina del Rio T."/>
            <person name="Hammon N."/>
            <person name="Israni S."/>
            <person name="Dalin E."/>
            <person name="Tice H."/>
            <person name="Pitluck S."/>
            <person name="Chain P."/>
            <person name="Malfatti S."/>
            <person name="Shin M."/>
            <person name="Vergez L."/>
            <person name="Schmutz J."/>
            <person name="Larimer F."/>
            <person name="Land M."/>
            <person name="Hauser L."/>
            <person name="Kyrpides N."/>
            <person name="Ivanova N."/>
            <person name="Ward B."/>
            <person name="Arp D."/>
            <person name="Klotz M."/>
            <person name="Stein L."/>
            <person name="O'Mullan G."/>
            <person name="Starkenburg S."/>
            <person name="Sayavedra L."/>
            <person name="Poret-Peterson A.T."/>
            <person name="Gentry M.E."/>
            <person name="Bruce D."/>
            <person name="Richardson P."/>
        </authorList>
    </citation>
    <scope>NUCLEOTIDE SEQUENCE [LARGE SCALE GENOMIC DNA]</scope>
    <source>
        <strain evidence="2">DSM 10229 / NCIMB 13809 / X14</strain>
    </source>
</reference>
<evidence type="ECO:0008006" key="3">
    <source>
        <dbReference type="Google" id="ProtNLM"/>
    </source>
</evidence>
<dbReference type="RefSeq" id="WP_011510852.1">
    <property type="nucleotide sequence ID" value="NC_007964.1"/>
</dbReference>
<keyword evidence="2" id="KW-1185">Reference proteome</keyword>
<dbReference type="eggNOG" id="ENOG50334N5">
    <property type="taxonomic scope" value="Bacteria"/>
</dbReference>
<organism evidence="1 2">
    <name type="scientific">Nitrobacter hamburgensis (strain DSM 10229 / NCIMB 13809 / X14)</name>
    <dbReference type="NCBI Taxonomy" id="323097"/>
    <lineage>
        <taxon>Bacteria</taxon>
        <taxon>Pseudomonadati</taxon>
        <taxon>Pseudomonadota</taxon>
        <taxon>Alphaproteobacteria</taxon>
        <taxon>Hyphomicrobiales</taxon>
        <taxon>Nitrobacteraceae</taxon>
        <taxon>Nitrobacter</taxon>
    </lineage>
</organism>
<gene>
    <name evidence="1" type="ordered locus">Nham_2386</name>
</gene>
<dbReference type="HOGENOM" id="CLU_1979183_0_0_5"/>
<dbReference type="KEGG" id="nha:Nham_2386"/>
<dbReference type="Proteomes" id="UP000001953">
    <property type="component" value="Chromosome"/>
</dbReference>
<protein>
    <recommendedName>
        <fullName evidence="3">Phage head-tail adaptor</fullName>
    </recommendedName>
</protein>
<dbReference type="STRING" id="323097.Nham_2386"/>
<evidence type="ECO:0000313" key="2">
    <source>
        <dbReference type="Proteomes" id="UP000001953"/>
    </source>
</evidence>
<accession>Q1QKS0</accession>
<sequence>MQPARYHSARDELFAAVDEEMAEPVRLAFMKSGVVDPDRPTVEIEAMLRVGGDKETSVAGSAAQSWRTQIAAQRGELSIDPVKYPALSFRRGDKVKALSRPGEPWFEVLAIDDRGMARLVLQLGEA</sequence>
<dbReference type="AlphaFoldDB" id="Q1QKS0"/>
<dbReference type="OrthoDB" id="7866819at2"/>
<proteinExistence type="predicted"/>
<evidence type="ECO:0000313" key="1">
    <source>
        <dbReference type="EMBL" id="ABE63177.1"/>
    </source>
</evidence>
<dbReference type="EMBL" id="CP000319">
    <property type="protein sequence ID" value="ABE63177.1"/>
    <property type="molecule type" value="Genomic_DNA"/>
</dbReference>